<dbReference type="AlphaFoldDB" id="F0SWQ0"/>
<dbReference type="OrthoDB" id="2604320at2"/>
<dbReference type="RefSeq" id="WP_013623782.1">
    <property type="nucleotide sequence ID" value="NC_015172.1"/>
</dbReference>
<dbReference type="KEGG" id="sgy:Sgly_0546"/>
<protein>
    <recommendedName>
        <fullName evidence="6">XkdM protein, phage-like element PBSX</fullName>
    </recommendedName>
</protein>
<dbReference type="EMBL" id="CP002547">
    <property type="protein sequence ID" value="ADY54911.1"/>
    <property type="molecule type" value="Genomic_DNA"/>
</dbReference>
<dbReference type="EMBL" id="CP002547">
    <property type="protein sequence ID" value="ADY56890.1"/>
    <property type="molecule type" value="Genomic_DNA"/>
</dbReference>
<evidence type="ECO:0000313" key="5">
    <source>
        <dbReference type="Proteomes" id="UP000007488"/>
    </source>
</evidence>
<name>F0SWQ0_SYNGF</name>
<evidence type="ECO:0000313" key="1">
    <source>
        <dbReference type="EMBL" id="ADY54911.1"/>
    </source>
</evidence>
<dbReference type="EMBL" id="CP002547">
    <property type="protein sequence ID" value="ADY57399.1"/>
    <property type="molecule type" value="Genomic_DNA"/>
</dbReference>
<dbReference type="KEGG" id="sgy:Sgly_2611"/>
<gene>
    <name evidence="1" type="ordered locus">Sgly_0546</name>
    <name evidence="2" type="ordered locus">Sgly_2611</name>
    <name evidence="3" type="ordered locus">Sgly_2958</name>
    <name evidence="4" type="ordered locus">Sgly_3133</name>
</gene>
<evidence type="ECO:0008006" key="6">
    <source>
        <dbReference type="Google" id="ProtNLM"/>
    </source>
</evidence>
<sequence>MSLKVNGKTYDWADVDIKLPGLTIEFQEISYDDELEKELAYGKGQKPRGYGEGNYKAEGKVSLLRDDYDALLDYCKSKGTPLFKLVIPKIVVSYANEGDRTRSDVLNTVTFTKRSNKAAQGDKSIKVDLDMLIVDGIESDGVKAL</sequence>
<dbReference type="HOGENOM" id="CLU_149388_0_0_9"/>
<dbReference type="STRING" id="645991.Sgly_0546"/>
<organism evidence="2 5">
    <name type="scientific">Syntrophobotulus glycolicus (strain DSM 8271 / FlGlyR)</name>
    <dbReference type="NCBI Taxonomy" id="645991"/>
    <lineage>
        <taxon>Bacteria</taxon>
        <taxon>Bacillati</taxon>
        <taxon>Bacillota</taxon>
        <taxon>Clostridia</taxon>
        <taxon>Eubacteriales</taxon>
        <taxon>Desulfitobacteriaceae</taxon>
        <taxon>Syntrophobotulus</taxon>
    </lineage>
</organism>
<reference evidence="2 5" key="1">
    <citation type="journal article" date="2011" name="Stand. Genomic Sci.">
        <title>Complete genome sequence of Syntrophobotulus glycolicus type strain (FlGlyR).</title>
        <authorList>
            <person name="Han C."/>
            <person name="Mwirichia R."/>
            <person name="Chertkov O."/>
            <person name="Held B."/>
            <person name="Lapidus A."/>
            <person name="Nolan M."/>
            <person name="Lucas S."/>
            <person name="Hammon N."/>
            <person name="Deshpande S."/>
            <person name="Cheng J.F."/>
            <person name="Tapia R."/>
            <person name="Goodwin L."/>
            <person name="Pitluck S."/>
            <person name="Huntemann M."/>
            <person name="Liolios K."/>
            <person name="Ivanova N."/>
            <person name="Pagani I."/>
            <person name="Mavromatis K."/>
            <person name="Ovchinikova G."/>
            <person name="Pati A."/>
            <person name="Chen A."/>
            <person name="Palaniappan K."/>
            <person name="Land M."/>
            <person name="Hauser L."/>
            <person name="Brambilla E.M."/>
            <person name="Rohde M."/>
            <person name="Spring S."/>
            <person name="Sikorski J."/>
            <person name="Goker M."/>
            <person name="Woyke T."/>
            <person name="Bristow J."/>
            <person name="Eisen J.A."/>
            <person name="Markowitz V."/>
            <person name="Hugenholtz P."/>
            <person name="Kyrpides N.C."/>
            <person name="Klenk H.P."/>
            <person name="Detter J.C."/>
        </authorList>
    </citation>
    <scope>NUCLEOTIDE SEQUENCE [LARGE SCALE GENOMIC DNA]</scope>
    <source>
        <strain evidence="2">DSM 8271</strain>
        <strain evidence="5">DSM 8271 / FlGlyR</strain>
    </source>
</reference>
<reference evidence="5" key="2">
    <citation type="submission" date="2011-02" db="EMBL/GenBank/DDBJ databases">
        <title>The complete genome of Syntrophobotulus glycolicus DSM 8271.</title>
        <authorList>
            <person name="Lucas S."/>
            <person name="Copeland A."/>
            <person name="Lapidus A."/>
            <person name="Bruce D."/>
            <person name="Goodwin L."/>
            <person name="Pitluck S."/>
            <person name="Kyrpides N."/>
            <person name="Mavromatis K."/>
            <person name="Pagani I."/>
            <person name="Ivanova N."/>
            <person name="Mikhailova N."/>
            <person name="Chertkov O."/>
            <person name="Held B."/>
            <person name="Detter J.C."/>
            <person name="Tapia R."/>
            <person name="Han C."/>
            <person name="Land M."/>
            <person name="Hauser L."/>
            <person name="Markowitz V."/>
            <person name="Cheng J.-F."/>
            <person name="Hugenholtz P."/>
            <person name="Woyke T."/>
            <person name="Wu D."/>
            <person name="Spring S."/>
            <person name="Schroeder M."/>
            <person name="Brambilla E."/>
            <person name="Klenk H.-P."/>
            <person name="Eisen J.A."/>
        </authorList>
    </citation>
    <scope>NUCLEOTIDE SEQUENCE [LARGE SCALE GENOMIC DNA]</scope>
    <source>
        <strain evidence="5">DSM 8271 / FlGlyR</strain>
    </source>
</reference>
<proteinExistence type="predicted"/>
<dbReference type="eggNOG" id="ENOG502ZRM0">
    <property type="taxonomic scope" value="Bacteria"/>
</dbReference>
<keyword evidence="5" id="KW-1185">Reference proteome</keyword>
<accession>F0SWQ0</accession>
<evidence type="ECO:0000313" key="4">
    <source>
        <dbReference type="EMBL" id="ADY57399.1"/>
    </source>
</evidence>
<dbReference type="KEGG" id="sgy:Sgly_3133"/>
<evidence type="ECO:0000313" key="3">
    <source>
        <dbReference type="EMBL" id="ADY57227.1"/>
    </source>
</evidence>
<dbReference type="EMBL" id="CP002547">
    <property type="protein sequence ID" value="ADY57227.1"/>
    <property type="molecule type" value="Genomic_DNA"/>
</dbReference>
<evidence type="ECO:0000313" key="2">
    <source>
        <dbReference type="EMBL" id="ADY56890.1"/>
    </source>
</evidence>
<dbReference type="Proteomes" id="UP000007488">
    <property type="component" value="Chromosome"/>
</dbReference>
<dbReference type="KEGG" id="sgy:Sgly_2958"/>